<gene>
    <name evidence="3" type="ORF">LZZ85_16350</name>
</gene>
<dbReference type="Gene3D" id="1.25.40.10">
    <property type="entry name" value="Tetratricopeptide repeat domain"/>
    <property type="match status" value="1"/>
</dbReference>
<evidence type="ECO:0000313" key="3">
    <source>
        <dbReference type="EMBL" id="MCG2615868.1"/>
    </source>
</evidence>
<dbReference type="InterPro" id="IPR011635">
    <property type="entry name" value="CARDB"/>
</dbReference>
<dbReference type="Proteomes" id="UP001165367">
    <property type="component" value="Unassembled WGS sequence"/>
</dbReference>
<evidence type="ECO:0000256" key="1">
    <source>
        <dbReference type="SAM" id="SignalP"/>
    </source>
</evidence>
<feature type="domain" description="CARDB" evidence="2">
    <location>
        <begin position="840"/>
        <end position="898"/>
    </location>
</feature>
<feature type="chain" id="PRO_5045051256" description="CARDB domain-containing protein" evidence="1">
    <location>
        <begin position="23"/>
        <end position="955"/>
    </location>
</feature>
<dbReference type="Pfam" id="PF07705">
    <property type="entry name" value="CARDB"/>
    <property type="match status" value="1"/>
</dbReference>
<dbReference type="PROSITE" id="PS51257">
    <property type="entry name" value="PROKAR_LIPOPROTEIN"/>
    <property type="match status" value="1"/>
</dbReference>
<name>A0ABS9KUA9_9BACT</name>
<evidence type="ECO:0000259" key="2">
    <source>
        <dbReference type="Pfam" id="PF07705"/>
    </source>
</evidence>
<accession>A0ABS9KUA9</accession>
<keyword evidence="1" id="KW-0732">Signal</keyword>
<reference evidence="3" key="1">
    <citation type="submission" date="2022-01" db="EMBL/GenBank/DDBJ databases">
        <authorList>
            <person name="Jo J.-H."/>
            <person name="Im W.-T."/>
        </authorList>
    </citation>
    <scope>NUCLEOTIDE SEQUENCE</scope>
    <source>
        <strain evidence="3">NA20</strain>
    </source>
</reference>
<dbReference type="InterPro" id="IPR008979">
    <property type="entry name" value="Galactose-bd-like_sf"/>
</dbReference>
<dbReference type="RefSeq" id="WP_237874270.1">
    <property type="nucleotide sequence ID" value="NZ_JAKLTR010000010.1"/>
</dbReference>
<protein>
    <recommendedName>
        <fullName evidence="2">CARDB domain-containing protein</fullName>
    </recommendedName>
</protein>
<dbReference type="SUPFAM" id="SSF49785">
    <property type="entry name" value="Galactose-binding domain-like"/>
    <property type="match status" value="1"/>
</dbReference>
<sequence>MKQIISIFVVFVLLSACRQKHAGRNFLFDMGPENVAVADGYTRVGPRSLYDTSKGFGWIGQPSEAFDTANAKLHSQVLRSGISAKDSLVFKADIPAGEYFVIVTVGNKDSIAMKMTVSVNGQMIGDTLQAQWYRLAYRTLRRKIDIESAQTEITVKGIGTGVGIYGIEFRPIASPVKINFESVLEQDTAAVMRFRDQLQHDHEKGSSDIDVVNQLDIANKYLLACSYFNGGGWSWASRQTGFSLIYRMYAAADLLEQVTADPGDPLYEKAMYLLARIYYWLDKEDNNSGHELEALRLFGKLAEKHPDDQIIRMYLGEKILNENISSATDLHAPLWARYQHESMQQMLDVIHWWVTKKQADNGEIGGKWGDDVEILRWWLPAVLGADDSLARLGYMRLADGVWNSGILERGFAKRIDDVEHAAELFRDTHPGMFLVNYGDPEYVERSLISMQNFRDVWTGITANGHRHFKSYYLSGSAVLPQYPFGVDVALNARAVLPGLWAAWYTNNSELIKLFNEWCRSWIEDAARASNGKPAGVLPSAVGFNGDRIGGDSKEWYEPGLTYEYYDWDHLGHVNELQYHLLGMYRITGDKVFLQTVNFYRKLMSEKRNDTINTFNPGSLDWVRMQLLKGGKDRDSVQHPMGKLLGMAKQLTNTSDYDSLLSEYGHPFNRYTLSKDTAIVIKGLERILGTLRYNFPLLTSEVKFTDRVYIPGVNLLMGMYTGHFGAGYEFPALLASWKNTGNDVAVFVQTGDRQNLKVSLYNFGKEKTIGLRTWQLHTGLYKVILGTDTNSDGVMDEEIYTKEVRLTDSVNDIELLTPSGKNLLLIVEPVEIIAAAVSPRPDLAIHSRDVRIAKLKDGFEVSAIVHNIGNAAAREINVIMTIDGKAVDSLTVRQLDAPNDLDPRMVKLVFTPRQIKKGQQFQLEVKSKQAELTMLNNNIKSVIVDTGAIGELSISL</sequence>
<evidence type="ECO:0000313" key="4">
    <source>
        <dbReference type="Proteomes" id="UP001165367"/>
    </source>
</evidence>
<feature type="signal peptide" evidence="1">
    <location>
        <begin position="1"/>
        <end position="22"/>
    </location>
</feature>
<dbReference type="Gene3D" id="2.60.40.10">
    <property type="entry name" value="Immunoglobulins"/>
    <property type="match status" value="1"/>
</dbReference>
<organism evidence="3 4">
    <name type="scientific">Terrimonas ginsenosidimutans</name>
    <dbReference type="NCBI Taxonomy" id="2908004"/>
    <lineage>
        <taxon>Bacteria</taxon>
        <taxon>Pseudomonadati</taxon>
        <taxon>Bacteroidota</taxon>
        <taxon>Chitinophagia</taxon>
        <taxon>Chitinophagales</taxon>
        <taxon>Chitinophagaceae</taxon>
        <taxon>Terrimonas</taxon>
    </lineage>
</organism>
<proteinExistence type="predicted"/>
<dbReference type="EMBL" id="JAKLTR010000010">
    <property type="protein sequence ID" value="MCG2615868.1"/>
    <property type="molecule type" value="Genomic_DNA"/>
</dbReference>
<comment type="caution">
    <text evidence="3">The sequence shown here is derived from an EMBL/GenBank/DDBJ whole genome shotgun (WGS) entry which is preliminary data.</text>
</comment>
<dbReference type="Gene3D" id="2.60.120.430">
    <property type="entry name" value="Galactose-binding lectin"/>
    <property type="match status" value="1"/>
</dbReference>
<dbReference type="InterPro" id="IPR013783">
    <property type="entry name" value="Ig-like_fold"/>
</dbReference>
<dbReference type="InterPro" id="IPR011990">
    <property type="entry name" value="TPR-like_helical_dom_sf"/>
</dbReference>
<keyword evidence="4" id="KW-1185">Reference proteome</keyword>